<keyword evidence="2 8" id="KW-0812">Transmembrane</keyword>
<evidence type="ECO:0000256" key="2">
    <source>
        <dbReference type="ARBA" id="ARBA00022692"/>
    </source>
</evidence>
<evidence type="ECO:0000256" key="8">
    <source>
        <dbReference type="SAM" id="Phobius"/>
    </source>
</evidence>
<dbReference type="SUPFAM" id="SSF81321">
    <property type="entry name" value="Family A G protein-coupled receptor-like"/>
    <property type="match status" value="1"/>
</dbReference>
<dbReference type="EMBL" id="MRZV01001022">
    <property type="protein sequence ID" value="PIK41404.1"/>
    <property type="molecule type" value="Genomic_DNA"/>
</dbReference>
<gene>
    <name evidence="10" type="ORF">BSL78_21753</name>
</gene>
<keyword evidence="5 8" id="KW-0472">Membrane</keyword>
<evidence type="ECO:0000256" key="1">
    <source>
        <dbReference type="ARBA" id="ARBA00004141"/>
    </source>
</evidence>
<dbReference type="PRINTS" id="PR00237">
    <property type="entry name" value="GPCRRHODOPSN"/>
</dbReference>
<dbReference type="PANTHER" id="PTHR45695:SF9">
    <property type="entry name" value="LEUCOKININ RECEPTOR"/>
    <property type="match status" value="1"/>
</dbReference>
<evidence type="ECO:0000256" key="5">
    <source>
        <dbReference type="ARBA" id="ARBA00023136"/>
    </source>
</evidence>
<dbReference type="GO" id="GO:0005886">
    <property type="term" value="C:plasma membrane"/>
    <property type="evidence" value="ECO:0007669"/>
    <property type="project" value="TreeGrafter"/>
</dbReference>
<keyword evidence="11" id="KW-1185">Reference proteome</keyword>
<evidence type="ECO:0000313" key="10">
    <source>
        <dbReference type="EMBL" id="PIK41404.1"/>
    </source>
</evidence>
<organism evidence="10 11">
    <name type="scientific">Stichopus japonicus</name>
    <name type="common">Sea cucumber</name>
    <dbReference type="NCBI Taxonomy" id="307972"/>
    <lineage>
        <taxon>Eukaryota</taxon>
        <taxon>Metazoa</taxon>
        <taxon>Echinodermata</taxon>
        <taxon>Eleutherozoa</taxon>
        <taxon>Echinozoa</taxon>
        <taxon>Holothuroidea</taxon>
        <taxon>Aspidochirotacea</taxon>
        <taxon>Aspidochirotida</taxon>
        <taxon>Stichopodidae</taxon>
        <taxon>Apostichopus</taxon>
    </lineage>
</organism>
<sequence length="194" mass="21289">MDADLSFYNDTMALRNLAFLSYYSDLAGNIIFTLIAYVAIAANGLVLFKVLKFQTLRTPMNYFITNLAAADMILIIVLIGPRNINFFTSWKIFTNRVSLIAINYIQHICIQATALILAIMSISRYTMVVLPLKAKAEWTGRMQDFGQGGGLTGPAAPERKTISGAPPSVGAERTIKFLALQTPQIAGNGTSRVF</sequence>
<dbReference type="Pfam" id="PF00001">
    <property type="entry name" value="7tm_1"/>
    <property type="match status" value="1"/>
</dbReference>
<evidence type="ECO:0000256" key="7">
    <source>
        <dbReference type="ARBA" id="ARBA00023224"/>
    </source>
</evidence>
<dbReference type="PANTHER" id="PTHR45695">
    <property type="entry name" value="LEUCOKININ RECEPTOR-RELATED"/>
    <property type="match status" value="1"/>
</dbReference>
<proteinExistence type="predicted"/>
<feature type="transmembrane region" description="Helical" evidence="8">
    <location>
        <begin position="100"/>
        <end position="123"/>
    </location>
</feature>
<dbReference type="Proteomes" id="UP000230750">
    <property type="component" value="Unassembled WGS sequence"/>
</dbReference>
<feature type="domain" description="G-protein coupled receptors family 1 profile" evidence="9">
    <location>
        <begin position="42"/>
        <end position="135"/>
    </location>
</feature>
<comment type="caution">
    <text evidence="10">The sequence shown here is derived from an EMBL/GenBank/DDBJ whole genome shotgun (WGS) entry which is preliminary data.</text>
</comment>
<dbReference type="InterPro" id="IPR017452">
    <property type="entry name" value="GPCR_Rhodpsn_7TM"/>
</dbReference>
<keyword evidence="6" id="KW-0675">Receptor</keyword>
<dbReference type="AlphaFoldDB" id="A0A2G8K094"/>
<name>A0A2G8K094_STIJA</name>
<feature type="transmembrane region" description="Helical" evidence="8">
    <location>
        <begin position="26"/>
        <end position="48"/>
    </location>
</feature>
<dbReference type="InterPro" id="IPR000276">
    <property type="entry name" value="GPCR_Rhodpsn"/>
</dbReference>
<dbReference type="OrthoDB" id="5969463at2759"/>
<feature type="transmembrane region" description="Helical" evidence="8">
    <location>
        <begin position="60"/>
        <end position="80"/>
    </location>
</feature>
<evidence type="ECO:0000256" key="6">
    <source>
        <dbReference type="ARBA" id="ARBA00023170"/>
    </source>
</evidence>
<comment type="subcellular location">
    <subcellularLocation>
        <location evidence="1">Membrane</location>
        <topology evidence="1">Multi-pass membrane protein</topology>
    </subcellularLocation>
</comment>
<dbReference type="CDD" id="cd00637">
    <property type="entry name" value="7tm_classA_rhodopsin-like"/>
    <property type="match status" value="1"/>
</dbReference>
<dbReference type="Gene3D" id="1.20.1070.10">
    <property type="entry name" value="Rhodopsin 7-helix transmembrane proteins"/>
    <property type="match status" value="1"/>
</dbReference>
<evidence type="ECO:0000256" key="3">
    <source>
        <dbReference type="ARBA" id="ARBA00022989"/>
    </source>
</evidence>
<keyword evidence="4" id="KW-0297">G-protein coupled receptor</keyword>
<accession>A0A2G8K094</accession>
<evidence type="ECO:0000256" key="4">
    <source>
        <dbReference type="ARBA" id="ARBA00023040"/>
    </source>
</evidence>
<dbReference type="STRING" id="307972.A0A2G8K094"/>
<keyword evidence="7" id="KW-0807">Transducer</keyword>
<protein>
    <recommendedName>
        <fullName evidence="9">G-protein coupled receptors family 1 profile domain-containing protein</fullName>
    </recommendedName>
</protein>
<evidence type="ECO:0000259" key="9">
    <source>
        <dbReference type="PROSITE" id="PS50262"/>
    </source>
</evidence>
<dbReference type="PROSITE" id="PS50262">
    <property type="entry name" value="G_PROTEIN_RECEP_F1_2"/>
    <property type="match status" value="1"/>
</dbReference>
<evidence type="ECO:0000313" key="11">
    <source>
        <dbReference type="Proteomes" id="UP000230750"/>
    </source>
</evidence>
<keyword evidence="3 8" id="KW-1133">Transmembrane helix</keyword>
<reference evidence="10 11" key="1">
    <citation type="journal article" date="2017" name="PLoS Biol.">
        <title>The sea cucumber genome provides insights into morphological evolution and visceral regeneration.</title>
        <authorList>
            <person name="Zhang X."/>
            <person name="Sun L."/>
            <person name="Yuan J."/>
            <person name="Sun Y."/>
            <person name="Gao Y."/>
            <person name="Zhang L."/>
            <person name="Li S."/>
            <person name="Dai H."/>
            <person name="Hamel J.F."/>
            <person name="Liu C."/>
            <person name="Yu Y."/>
            <person name="Liu S."/>
            <person name="Lin W."/>
            <person name="Guo K."/>
            <person name="Jin S."/>
            <person name="Xu P."/>
            <person name="Storey K.B."/>
            <person name="Huan P."/>
            <person name="Zhang T."/>
            <person name="Zhou Y."/>
            <person name="Zhang J."/>
            <person name="Lin C."/>
            <person name="Li X."/>
            <person name="Xing L."/>
            <person name="Huo D."/>
            <person name="Sun M."/>
            <person name="Wang L."/>
            <person name="Mercier A."/>
            <person name="Li F."/>
            <person name="Yang H."/>
            <person name="Xiang J."/>
        </authorList>
    </citation>
    <scope>NUCLEOTIDE SEQUENCE [LARGE SCALE GENOMIC DNA]</scope>
    <source>
        <strain evidence="10">Shaxun</strain>
        <tissue evidence="10">Muscle</tissue>
    </source>
</reference>
<dbReference type="GO" id="GO:0004930">
    <property type="term" value="F:G protein-coupled receptor activity"/>
    <property type="evidence" value="ECO:0007669"/>
    <property type="project" value="UniProtKB-KW"/>
</dbReference>